<sequence length="76" mass="8127">MNVDLTGAKWFKSSRSQANKECVEVAHLGGGVVGVRDSKNPTGPALVFTPGEWDAFLGGASAGEFDRPRYKGEWVS</sequence>
<dbReference type="Pfam" id="PF04149">
    <property type="entry name" value="DUF397"/>
    <property type="match status" value="1"/>
</dbReference>
<evidence type="ECO:0000259" key="1">
    <source>
        <dbReference type="Pfam" id="PF04149"/>
    </source>
</evidence>
<dbReference type="EMBL" id="BAABJM010000003">
    <property type="protein sequence ID" value="GAA5059011.1"/>
    <property type="molecule type" value="Genomic_DNA"/>
</dbReference>
<gene>
    <name evidence="2" type="ORF">GCM10023318_39030</name>
</gene>
<keyword evidence="3" id="KW-1185">Reference proteome</keyword>
<evidence type="ECO:0000313" key="2">
    <source>
        <dbReference type="EMBL" id="GAA5059011.1"/>
    </source>
</evidence>
<comment type="caution">
    <text evidence="2">The sequence shown here is derived from an EMBL/GenBank/DDBJ whole genome shotgun (WGS) entry which is preliminary data.</text>
</comment>
<dbReference type="Proteomes" id="UP001500603">
    <property type="component" value="Unassembled WGS sequence"/>
</dbReference>
<name>A0ABP9KHF8_9NOCA</name>
<evidence type="ECO:0000313" key="3">
    <source>
        <dbReference type="Proteomes" id="UP001500603"/>
    </source>
</evidence>
<accession>A0ABP9KHF8</accession>
<reference evidence="3" key="1">
    <citation type="journal article" date="2019" name="Int. J. Syst. Evol. Microbiol.">
        <title>The Global Catalogue of Microorganisms (GCM) 10K type strain sequencing project: providing services to taxonomists for standard genome sequencing and annotation.</title>
        <authorList>
            <consortium name="The Broad Institute Genomics Platform"/>
            <consortium name="The Broad Institute Genome Sequencing Center for Infectious Disease"/>
            <person name="Wu L."/>
            <person name="Ma J."/>
        </authorList>
    </citation>
    <scope>NUCLEOTIDE SEQUENCE [LARGE SCALE GENOMIC DNA]</scope>
    <source>
        <strain evidence="3">JCM 18298</strain>
    </source>
</reference>
<dbReference type="InterPro" id="IPR007278">
    <property type="entry name" value="DUF397"/>
</dbReference>
<organism evidence="2 3">
    <name type="scientific">Nocardia callitridis</name>
    <dbReference type="NCBI Taxonomy" id="648753"/>
    <lineage>
        <taxon>Bacteria</taxon>
        <taxon>Bacillati</taxon>
        <taxon>Actinomycetota</taxon>
        <taxon>Actinomycetes</taxon>
        <taxon>Mycobacteriales</taxon>
        <taxon>Nocardiaceae</taxon>
        <taxon>Nocardia</taxon>
    </lineage>
</organism>
<proteinExistence type="predicted"/>
<feature type="domain" description="DUF397" evidence="1">
    <location>
        <begin position="8"/>
        <end position="60"/>
    </location>
</feature>
<protein>
    <submittedName>
        <fullName evidence="2">DUF397 domain-containing protein</fullName>
    </submittedName>
</protein>